<feature type="chain" id="PRO_5042130905" evidence="2">
    <location>
        <begin position="18"/>
        <end position="195"/>
    </location>
</feature>
<evidence type="ECO:0000256" key="2">
    <source>
        <dbReference type="SAM" id="SignalP"/>
    </source>
</evidence>
<feature type="region of interest" description="Disordered" evidence="1">
    <location>
        <begin position="154"/>
        <end position="195"/>
    </location>
</feature>
<comment type="caution">
    <text evidence="3">The sequence shown here is derived from an EMBL/GenBank/DDBJ whole genome shotgun (WGS) entry which is preliminary data.</text>
</comment>
<sequence length="195" mass="23484">MKSLLFFIIWNLTGVLCEGNSMRTHPYSRRGHFKHLFGKVSPKHEEVFRPKTFKHHYHFYHPEHHMKKYRHKKQLEPISPQMHTGEPKTRRENKPEEKIQESFNKFGTNYESGHVGIPYYITASVLNEMNEKDPRLTSLTKEMFKNKKFKKYDVPDYRRKLNKDKSTKQKFDSTQENRKVKSNLAPSDHHRDKNK</sequence>
<accession>A0AAD8ELT1</accession>
<dbReference type="AlphaFoldDB" id="A0AAD8ELT1"/>
<protein>
    <submittedName>
        <fullName evidence="3">Uncharacterized protein</fullName>
    </submittedName>
</protein>
<keyword evidence="4" id="KW-1185">Reference proteome</keyword>
<evidence type="ECO:0000313" key="3">
    <source>
        <dbReference type="EMBL" id="KAJ9594851.1"/>
    </source>
</evidence>
<name>A0AAD8ELT1_DIPPU</name>
<dbReference type="EMBL" id="JASPKZ010002713">
    <property type="protein sequence ID" value="KAJ9594851.1"/>
    <property type="molecule type" value="Genomic_DNA"/>
</dbReference>
<evidence type="ECO:0000313" key="4">
    <source>
        <dbReference type="Proteomes" id="UP001233999"/>
    </source>
</evidence>
<evidence type="ECO:0000256" key="1">
    <source>
        <dbReference type="SAM" id="MobiDB-lite"/>
    </source>
</evidence>
<feature type="compositionally biased region" description="Basic and acidic residues" evidence="1">
    <location>
        <begin position="154"/>
        <end position="179"/>
    </location>
</feature>
<gene>
    <name evidence="3" type="ORF">L9F63_013888</name>
</gene>
<feature type="signal peptide" evidence="2">
    <location>
        <begin position="1"/>
        <end position="17"/>
    </location>
</feature>
<organism evidence="3 4">
    <name type="scientific">Diploptera punctata</name>
    <name type="common">Pacific beetle cockroach</name>
    <dbReference type="NCBI Taxonomy" id="6984"/>
    <lineage>
        <taxon>Eukaryota</taxon>
        <taxon>Metazoa</taxon>
        <taxon>Ecdysozoa</taxon>
        <taxon>Arthropoda</taxon>
        <taxon>Hexapoda</taxon>
        <taxon>Insecta</taxon>
        <taxon>Pterygota</taxon>
        <taxon>Neoptera</taxon>
        <taxon>Polyneoptera</taxon>
        <taxon>Dictyoptera</taxon>
        <taxon>Blattodea</taxon>
        <taxon>Blaberoidea</taxon>
        <taxon>Blaberidae</taxon>
        <taxon>Diplopterinae</taxon>
        <taxon>Diploptera</taxon>
    </lineage>
</organism>
<reference evidence="3" key="1">
    <citation type="journal article" date="2023" name="IScience">
        <title>Live-bearing cockroach genome reveals convergent evolutionary mechanisms linked to viviparity in insects and beyond.</title>
        <authorList>
            <person name="Fouks B."/>
            <person name="Harrison M.C."/>
            <person name="Mikhailova A.A."/>
            <person name="Marchal E."/>
            <person name="English S."/>
            <person name="Carruthers M."/>
            <person name="Jennings E.C."/>
            <person name="Chiamaka E.L."/>
            <person name="Frigard R.A."/>
            <person name="Pippel M."/>
            <person name="Attardo G.M."/>
            <person name="Benoit J.B."/>
            <person name="Bornberg-Bauer E."/>
            <person name="Tobe S.S."/>
        </authorList>
    </citation>
    <scope>NUCLEOTIDE SEQUENCE</scope>
    <source>
        <strain evidence="3">Stay&amp;Tobe</strain>
    </source>
</reference>
<reference evidence="3" key="2">
    <citation type="submission" date="2023-05" db="EMBL/GenBank/DDBJ databases">
        <authorList>
            <person name="Fouks B."/>
        </authorList>
    </citation>
    <scope>NUCLEOTIDE SEQUENCE</scope>
    <source>
        <strain evidence="3">Stay&amp;Tobe</strain>
        <tissue evidence="3">Testes</tissue>
    </source>
</reference>
<dbReference type="Proteomes" id="UP001233999">
    <property type="component" value="Unassembled WGS sequence"/>
</dbReference>
<feature type="non-terminal residue" evidence="3">
    <location>
        <position position="1"/>
    </location>
</feature>
<keyword evidence="2" id="KW-0732">Signal</keyword>
<proteinExistence type="predicted"/>